<name>A0A8X6FIG3_TRICU</name>
<protein>
    <submittedName>
        <fullName evidence="1">Uncharacterized protein</fullName>
    </submittedName>
</protein>
<organism evidence="1 2">
    <name type="scientific">Trichonephila clavata</name>
    <name type="common">Joro spider</name>
    <name type="synonym">Nephila clavata</name>
    <dbReference type="NCBI Taxonomy" id="2740835"/>
    <lineage>
        <taxon>Eukaryota</taxon>
        <taxon>Metazoa</taxon>
        <taxon>Ecdysozoa</taxon>
        <taxon>Arthropoda</taxon>
        <taxon>Chelicerata</taxon>
        <taxon>Arachnida</taxon>
        <taxon>Araneae</taxon>
        <taxon>Araneomorphae</taxon>
        <taxon>Entelegynae</taxon>
        <taxon>Araneoidea</taxon>
        <taxon>Nephilidae</taxon>
        <taxon>Trichonephila</taxon>
    </lineage>
</organism>
<evidence type="ECO:0000313" key="2">
    <source>
        <dbReference type="Proteomes" id="UP000887116"/>
    </source>
</evidence>
<dbReference type="EMBL" id="BMAO01032340">
    <property type="protein sequence ID" value="GFQ81505.1"/>
    <property type="molecule type" value="Genomic_DNA"/>
</dbReference>
<keyword evidence="2" id="KW-1185">Reference proteome</keyword>
<reference evidence="1" key="1">
    <citation type="submission" date="2020-07" db="EMBL/GenBank/DDBJ databases">
        <title>Multicomponent nature underlies the extraordinary mechanical properties of spider dragline silk.</title>
        <authorList>
            <person name="Kono N."/>
            <person name="Nakamura H."/>
            <person name="Mori M."/>
            <person name="Yoshida Y."/>
            <person name="Ohtoshi R."/>
            <person name="Malay A.D."/>
            <person name="Moran D.A.P."/>
            <person name="Tomita M."/>
            <person name="Numata K."/>
            <person name="Arakawa K."/>
        </authorList>
    </citation>
    <scope>NUCLEOTIDE SEQUENCE</scope>
</reference>
<comment type="caution">
    <text evidence="1">The sequence shown here is derived from an EMBL/GenBank/DDBJ whole genome shotgun (WGS) entry which is preliminary data.</text>
</comment>
<evidence type="ECO:0000313" key="1">
    <source>
        <dbReference type="EMBL" id="GFQ81505.1"/>
    </source>
</evidence>
<proteinExistence type="predicted"/>
<gene>
    <name evidence="1" type="ORF">TNCT_560201</name>
</gene>
<accession>A0A8X6FIG3</accession>
<dbReference type="Proteomes" id="UP000887116">
    <property type="component" value="Unassembled WGS sequence"/>
</dbReference>
<sequence>MGWLEGESPCLLISWFEVRSVVLVSQSFSLPLSPSIGEWGHFMLIAISSSAGRVLSSLTMPSFFSSWLRCSSGRVP</sequence>
<dbReference type="AlphaFoldDB" id="A0A8X6FIG3"/>